<protein>
    <submittedName>
        <fullName evidence="7">Respiratory-chain NADH dehydrogenase domain 51 kDa subunit</fullName>
    </submittedName>
</protein>
<dbReference type="PANTHER" id="PTHR43578">
    <property type="entry name" value="NADH-QUINONE OXIDOREDUCTASE SUBUNIT F"/>
    <property type="match status" value="1"/>
</dbReference>
<dbReference type="SUPFAM" id="SSF52833">
    <property type="entry name" value="Thioredoxin-like"/>
    <property type="match status" value="1"/>
</dbReference>
<dbReference type="PANTHER" id="PTHR43578:SF3">
    <property type="entry name" value="NADH-QUINONE OXIDOREDUCTASE SUBUNIT F"/>
    <property type="match status" value="1"/>
</dbReference>
<keyword evidence="3" id="KW-0479">Metal-binding</keyword>
<sequence length="677" mass="73847">MIKSIEELKAIKDKYLPVINLRLDHRPASEQRHLLVCAGTACTSSASQEIIKELDRQIKEHKLTGKAKVFKTGCFGFCQQGPIVVVQPDNIFYCRVKKENVKDLVEKHIIGGRVLEELLFKEPDSGELQRRMEDIRFFHNQQRVVLRNCGVINPEDINEYIARDGYAALADILNHRSRAEVIDQVINSVLRGRGGGGFPTGKKWQIAARQEVNPKYIVCNADEGDPGAFMDRSILEGDPHAILEGMSIGAYAVGAEQGYIYVRAEYPIAVDRLEIAIGQARQMGLLGKNILGSGFNFDIDIKLGAGAFVCGEETALLHSCMGARGEPRPRPPYPAQEGLWGKPTVINNVETFANVTVVFQKGWQWFVGRGTAKSSGTKVFSLAGKIKNTGLIEVPMGSTLRSIIFDTGGGIPDGHRYKAVQTGGPSGGCIPEEYLDILVDYDSLAKVGSIMGSGGLIVMDDRDCMVDIARFYVEFAQDESCGRCTPCRVGTKRLLEILQRITKGEGEMEDLRLLEELSQDIKVASLCGLGQTAPNPVLSTLRFFRDEYIAHIRDKHCPAGVCKDLLHYLVLEDQCIACGICAKACPVDAISGERKKPPYKIDPEKCIRCGACMEKCPKDVIIRGSIPGFKAAAGQVPGGGRGGINEEGNLENSDFAGIRERGDKHAAGSGVHAGSGH</sequence>
<dbReference type="InterPro" id="IPR017900">
    <property type="entry name" value="4Fe4S_Fe_S_CS"/>
</dbReference>
<dbReference type="GO" id="GO:0051539">
    <property type="term" value="F:4 iron, 4 sulfur cluster binding"/>
    <property type="evidence" value="ECO:0007669"/>
    <property type="project" value="UniProtKB-KW"/>
</dbReference>
<keyword evidence="5" id="KW-0411">Iron-sulfur</keyword>
<evidence type="ECO:0000259" key="6">
    <source>
        <dbReference type="PROSITE" id="PS51379"/>
    </source>
</evidence>
<dbReference type="CDD" id="cd10549">
    <property type="entry name" value="MtMvhB_like"/>
    <property type="match status" value="1"/>
</dbReference>
<dbReference type="PROSITE" id="PS00198">
    <property type="entry name" value="4FE4S_FER_1"/>
    <property type="match status" value="2"/>
</dbReference>
<dbReference type="Pfam" id="PF10589">
    <property type="entry name" value="NADH_4Fe-4S"/>
    <property type="match status" value="1"/>
</dbReference>
<dbReference type="eggNOG" id="COG1894">
    <property type="taxonomic scope" value="Bacteria"/>
</dbReference>
<dbReference type="Pfam" id="PF01512">
    <property type="entry name" value="Complex1_51K"/>
    <property type="match status" value="1"/>
</dbReference>
<feature type="domain" description="4Fe-4S ferredoxin-type" evidence="6">
    <location>
        <begin position="566"/>
        <end position="595"/>
    </location>
</feature>
<dbReference type="SUPFAM" id="SSF142984">
    <property type="entry name" value="Nqo1 middle domain-like"/>
    <property type="match status" value="1"/>
</dbReference>
<evidence type="ECO:0000256" key="4">
    <source>
        <dbReference type="ARBA" id="ARBA00023004"/>
    </source>
</evidence>
<dbReference type="Gene3D" id="3.10.20.600">
    <property type="match status" value="1"/>
</dbReference>
<dbReference type="Gene3D" id="3.30.70.20">
    <property type="match status" value="1"/>
</dbReference>
<evidence type="ECO:0000256" key="1">
    <source>
        <dbReference type="ARBA" id="ARBA00007523"/>
    </source>
</evidence>
<dbReference type="FunFam" id="3.40.50.11540:FF:000001">
    <property type="entry name" value="NADH dehydrogenase [ubiquinone] flavoprotein 1, mitochondrial"/>
    <property type="match status" value="1"/>
</dbReference>
<dbReference type="FunFam" id="1.20.1440.230:FF:000001">
    <property type="entry name" value="Mitochondrial NADH dehydrogenase flavoprotein 1"/>
    <property type="match status" value="1"/>
</dbReference>
<dbReference type="PROSITE" id="PS00645">
    <property type="entry name" value="COMPLEX1_51K_2"/>
    <property type="match status" value="1"/>
</dbReference>
<dbReference type="InterPro" id="IPR017896">
    <property type="entry name" value="4Fe4S_Fe-S-bd"/>
</dbReference>
<evidence type="ECO:0000256" key="3">
    <source>
        <dbReference type="ARBA" id="ARBA00022723"/>
    </source>
</evidence>
<dbReference type="GO" id="GO:0008137">
    <property type="term" value="F:NADH dehydrogenase (ubiquinone) activity"/>
    <property type="evidence" value="ECO:0007669"/>
    <property type="project" value="InterPro"/>
</dbReference>
<dbReference type="SMART" id="SM00928">
    <property type="entry name" value="NADH_4Fe-4S"/>
    <property type="match status" value="1"/>
</dbReference>
<comment type="similarity">
    <text evidence="1">Belongs to the complex I 51 kDa subunit family.</text>
</comment>
<dbReference type="Pfam" id="PF12838">
    <property type="entry name" value="Fer4_7"/>
    <property type="match status" value="1"/>
</dbReference>
<dbReference type="Gene3D" id="6.10.250.1450">
    <property type="match status" value="1"/>
</dbReference>
<dbReference type="STRING" id="485916.Dtox_3830"/>
<dbReference type="SUPFAM" id="SSF140490">
    <property type="entry name" value="Nqo1C-terminal domain-like"/>
    <property type="match status" value="1"/>
</dbReference>
<dbReference type="KEGG" id="dae:Dtox_3830"/>
<dbReference type="SUPFAM" id="SSF54862">
    <property type="entry name" value="4Fe-4S ferredoxins"/>
    <property type="match status" value="1"/>
</dbReference>
<dbReference type="Gene3D" id="3.40.30.10">
    <property type="entry name" value="Glutaredoxin"/>
    <property type="match status" value="1"/>
</dbReference>
<dbReference type="InterPro" id="IPR011538">
    <property type="entry name" value="Nuo51_FMN-bd"/>
</dbReference>
<dbReference type="GO" id="GO:0010181">
    <property type="term" value="F:FMN binding"/>
    <property type="evidence" value="ECO:0007669"/>
    <property type="project" value="InterPro"/>
</dbReference>
<dbReference type="PROSITE" id="PS51379">
    <property type="entry name" value="4FE4S_FER_2"/>
    <property type="match status" value="2"/>
</dbReference>
<evidence type="ECO:0000256" key="5">
    <source>
        <dbReference type="ARBA" id="ARBA00023014"/>
    </source>
</evidence>
<evidence type="ECO:0000256" key="2">
    <source>
        <dbReference type="ARBA" id="ARBA00022485"/>
    </source>
</evidence>
<dbReference type="SUPFAM" id="SSF142019">
    <property type="entry name" value="Nqo1 FMN-binding domain-like"/>
    <property type="match status" value="1"/>
</dbReference>
<dbReference type="Proteomes" id="UP000002217">
    <property type="component" value="Chromosome"/>
</dbReference>
<dbReference type="Pfam" id="PF01257">
    <property type="entry name" value="2Fe-2S_thioredx"/>
    <property type="match status" value="1"/>
</dbReference>
<dbReference type="Gene3D" id="3.40.50.11540">
    <property type="entry name" value="NADH-ubiquinone oxidoreductase 51kDa subunit"/>
    <property type="match status" value="1"/>
</dbReference>
<feature type="domain" description="4Fe-4S ferredoxin-type" evidence="6">
    <location>
        <begin position="597"/>
        <end position="626"/>
    </location>
</feature>
<dbReference type="InterPro" id="IPR037207">
    <property type="entry name" value="Nuop51_4Fe4S-bd_sf"/>
</dbReference>
<dbReference type="InterPro" id="IPR037225">
    <property type="entry name" value="Nuo51_FMN-bd_sf"/>
</dbReference>
<dbReference type="EMBL" id="CP001720">
    <property type="protein sequence ID" value="ACV64534.1"/>
    <property type="molecule type" value="Genomic_DNA"/>
</dbReference>
<dbReference type="CDD" id="cd02980">
    <property type="entry name" value="TRX_Fd_family"/>
    <property type="match status" value="1"/>
</dbReference>
<proteinExistence type="inferred from homology"/>
<evidence type="ECO:0000313" key="7">
    <source>
        <dbReference type="EMBL" id="ACV64534.1"/>
    </source>
</evidence>
<dbReference type="HOGENOM" id="CLU_014881_3_2_9"/>
<organism evidence="7 8">
    <name type="scientific">Desulfofarcimen acetoxidans (strain ATCC 49208 / DSM 771 / KCTC 5769 / VKM B-1644 / 5575)</name>
    <name type="common">Desulfotomaculum acetoxidans</name>
    <dbReference type="NCBI Taxonomy" id="485916"/>
    <lineage>
        <taxon>Bacteria</taxon>
        <taxon>Bacillati</taxon>
        <taxon>Bacillota</taxon>
        <taxon>Clostridia</taxon>
        <taxon>Eubacteriales</taxon>
        <taxon>Peptococcaceae</taxon>
        <taxon>Desulfofarcimen</taxon>
    </lineage>
</organism>
<dbReference type="RefSeq" id="WP_015759216.1">
    <property type="nucleotide sequence ID" value="NC_013216.1"/>
</dbReference>
<gene>
    <name evidence="7" type="ordered locus">Dtox_3830</name>
</gene>
<name>C8VXD8_DESAS</name>
<dbReference type="AlphaFoldDB" id="C8VXD8"/>
<dbReference type="Gene3D" id="1.20.1440.230">
    <property type="entry name" value="NADH-ubiquinone oxidoreductase 51kDa subunit, iron-sulphur binding domain"/>
    <property type="match status" value="1"/>
</dbReference>
<dbReference type="InterPro" id="IPR001949">
    <property type="entry name" value="NADH-UbQ_OxRdtase_51kDa_CS"/>
</dbReference>
<keyword evidence="8" id="KW-1185">Reference proteome</keyword>
<dbReference type="InterPro" id="IPR036249">
    <property type="entry name" value="Thioredoxin-like_sf"/>
</dbReference>
<dbReference type="GO" id="GO:0046872">
    <property type="term" value="F:metal ion binding"/>
    <property type="evidence" value="ECO:0007669"/>
    <property type="project" value="UniProtKB-KW"/>
</dbReference>
<evidence type="ECO:0000313" key="8">
    <source>
        <dbReference type="Proteomes" id="UP000002217"/>
    </source>
</evidence>
<dbReference type="InterPro" id="IPR019575">
    <property type="entry name" value="Nuop51_4Fe4S-bd"/>
</dbReference>
<keyword evidence="2" id="KW-0004">4Fe-4S</keyword>
<accession>C8VXD8</accession>
<reference evidence="7 8" key="1">
    <citation type="journal article" date="2009" name="Stand. Genomic Sci.">
        <title>Complete genome sequence of Desulfotomaculum acetoxidans type strain (5575).</title>
        <authorList>
            <person name="Spring S."/>
            <person name="Lapidus A."/>
            <person name="Schroder M."/>
            <person name="Gleim D."/>
            <person name="Sims D."/>
            <person name="Meincke L."/>
            <person name="Glavina Del Rio T."/>
            <person name="Tice H."/>
            <person name="Copeland A."/>
            <person name="Cheng J.F."/>
            <person name="Lucas S."/>
            <person name="Chen F."/>
            <person name="Nolan M."/>
            <person name="Bruce D."/>
            <person name="Goodwin L."/>
            <person name="Pitluck S."/>
            <person name="Ivanova N."/>
            <person name="Mavromatis K."/>
            <person name="Mikhailova N."/>
            <person name="Pati A."/>
            <person name="Chen A."/>
            <person name="Palaniappan K."/>
            <person name="Land M."/>
            <person name="Hauser L."/>
            <person name="Chang Y.J."/>
            <person name="Jeffries C.D."/>
            <person name="Chain P."/>
            <person name="Saunders E."/>
            <person name="Brettin T."/>
            <person name="Detter J.C."/>
            <person name="Goker M."/>
            <person name="Bristow J."/>
            <person name="Eisen J.A."/>
            <person name="Markowitz V."/>
            <person name="Hugenholtz P."/>
            <person name="Kyrpides N.C."/>
            <person name="Klenk H.P."/>
            <person name="Han C."/>
        </authorList>
    </citation>
    <scope>NUCLEOTIDE SEQUENCE [LARGE SCALE GENOMIC DNA]</scope>
    <source>
        <strain evidence="8">ATCC 49208 / DSM 771 / VKM B-1644</strain>
    </source>
</reference>
<keyword evidence="4" id="KW-0408">Iron</keyword>